<dbReference type="PIRSF" id="PIRSF003230">
    <property type="entry name" value="YbgC"/>
    <property type="match status" value="1"/>
</dbReference>
<name>A0A4Q0VQK1_9BACI</name>
<gene>
    <name evidence="3" type="ORF">DS745_19285</name>
</gene>
<organism evidence="3 4">
    <name type="scientific">Anaerobacillus alkaliphilus</name>
    <dbReference type="NCBI Taxonomy" id="1548597"/>
    <lineage>
        <taxon>Bacteria</taxon>
        <taxon>Bacillati</taxon>
        <taxon>Bacillota</taxon>
        <taxon>Bacilli</taxon>
        <taxon>Bacillales</taxon>
        <taxon>Bacillaceae</taxon>
        <taxon>Anaerobacillus</taxon>
    </lineage>
</organism>
<dbReference type="InterPro" id="IPR006684">
    <property type="entry name" value="YbgC/YbaW"/>
</dbReference>
<evidence type="ECO:0000313" key="4">
    <source>
        <dbReference type="Proteomes" id="UP000290649"/>
    </source>
</evidence>
<comment type="similarity">
    <text evidence="1">Belongs to the 4-hydroxybenzoyl-CoA thioesterase family.</text>
</comment>
<dbReference type="CDD" id="cd00586">
    <property type="entry name" value="4HBT"/>
    <property type="match status" value="1"/>
</dbReference>
<dbReference type="GO" id="GO:0047617">
    <property type="term" value="F:fatty acyl-CoA hydrolase activity"/>
    <property type="evidence" value="ECO:0007669"/>
    <property type="project" value="TreeGrafter"/>
</dbReference>
<dbReference type="Pfam" id="PF13279">
    <property type="entry name" value="4HBT_2"/>
    <property type="match status" value="1"/>
</dbReference>
<dbReference type="OrthoDB" id="9799036at2"/>
<dbReference type="InterPro" id="IPR029069">
    <property type="entry name" value="HotDog_dom_sf"/>
</dbReference>
<dbReference type="PANTHER" id="PTHR31793">
    <property type="entry name" value="4-HYDROXYBENZOYL-COA THIOESTERASE FAMILY MEMBER"/>
    <property type="match status" value="1"/>
</dbReference>
<evidence type="ECO:0000256" key="1">
    <source>
        <dbReference type="ARBA" id="ARBA00005953"/>
    </source>
</evidence>
<dbReference type="AlphaFoldDB" id="A0A4Q0VQK1"/>
<evidence type="ECO:0000313" key="3">
    <source>
        <dbReference type="EMBL" id="RXI98469.1"/>
    </source>
</evidence>
<dbReference type="Gene3D" id="3.10.129.10">
    <property type="entry name" value="Hotdog Thioesterase"/>
    <property type="match status" value="1"/>
</dbReference>
<dbReference type="RefSeq" id="WP_129080100.1">
    <property type="nucleotide sequence ID" value="NZ_QOUX01000046.1"/>
</dbReference>
<dbReference type="InterPro" id="IPR050563">
    <property type="entry name" value="4-hydroxybenzoyl-CoA_TE"/>
</dbReference>
<reference evidence="3 4" key="1">
    <citation type="journal article" date="2019" name="Int. J. Syst. Evol. Microbiol.">
        <title>Anaerobacillus alkaliphilus sp. nov., a novel alkaliphilic and moderately halophilic bacterium.</title>
        <authorList>
            <person name="Borsodi A.K."/>
            <person name="Aszalos J.M."/>
            <person name="Bihari P."/>
            <person name="Nagy I."/>
            <person name="Schumann P."/>
            <person name="Sproer C."/>
            <person name="Kovacs A.L."/>
            <person name="Boka K."/>
            <person name="Dobosy P."/>
            <person name="Ovari M."/>
            <person name="Szili-Kovacs T."/>
            <person name="Toth E."/>
        </authorList>
    </citation>
    <scope>NUCLEOTIDE SEQUENCE [LARGE SCALE GENOMIC DNA]</scope>
    <source>
        <strain evidence="3 4">B16-10</strain>
    </source>
</reference>
<protein>
    <submittedName>
        <fullName evidence="3">Acyl-CoA thioesterase</fullName>
    </submittedName>
</protein>
<evidence type="ECO:0000256" key="2">
    <source>
        <dbReference type="ARBA" id="ARBA00022801"/>
    </source>
</evidence>
<keyword evidence="2" id="KW-0378">Hydrolase</keyword>
<dbReference type="SUPFAM" id="SSF54637">
    <property type="entry name" value="Thioesterase/thiol ester dehydrase-isomerase"/>
    <property type="match status" value="1"/>
</dbReference>
<keyword evidence="4" id="KW-1185">Reference proteome</keyword>
<comment type="caution">
    <text evidence="3">The sequence shown here is derived from an EMBL/GenBank/DDBJ whole genome shotgun (WGS) entry which is preliminary data.</text>
</comment>
<accession>A0A4Q0VQK1</accession>
<dbReference type="PANTHER" id="PTHR31793:SF24">
    <property type="entry name" value="LONG-CHAIN ACYL-COA THIOESTERASE FADM"/>
    <property type="match status" value="1"/>
</dbReference>
<dbReference type="EMBL" id="QOUX01000046">
    <property type="protein sequence ID" value="RXI98469.1"/>
    <property type="molecule type" value="Genomic_DNA"/>
</dbReference>
<dbReference type="Proteomes" id="UP000290649">
    <property type="component" value="Unassembled WGS sequence"/>
</dbReference>
<sequence length="155" mass="18240">MKNISYIENVESWVSRFSYSYPIKVRFSETDAFGHLNNTKVFVYFEEGRIEFFKEIGLMQEWLSSGGEGIPVTSDLQCDYLRQLYFDDRLNIFVKVHSIGRTSVDLHYMIKNEKDEVCITGRGRMVQVHKKTGKPMEWDENMKKKLETSITTMNI</sequence>
<proteinExistence type="inferred from homology"/>